<dbReference type="Gene3D" id="3.50.50.60">
    <property type="entry name" value="FAD/NAD(P)-binding domain"/>
    <property type="match status" value="3"/>
</dbReference>
<organism evidence="4">
    <name type="scientific">freshwater metagenome</name>
    <dbReference type="NCBI Taxonomy" id="449393"/>
    <lineage>
        <taxon>unclassified sequences</taxon>
        <taxon>metagenomes</taxon>
        <taxon>ecological metagenomes</taxon>
    </lineage>
</organism>
<gene>
    <name evidence="4" type="ORF">UFOPK2754_01948</name>
</gene>
<dbReference type="AlphaFoldDB" id="A0A6J6U318"/>
<dbReference type="InterPro" id="IPR020946">
    <property type="entry name" value="Flavin_mOase-like"/>
</dbReference>
<dbReference type="InterPro" id="IPR051209">
    <property type="entry name" value="FAD-bind_Monooxygenase_sf"/>
</dbReference>
<dbReference type="GO" id="GO:0004499">
    <property type="term" value="F:N,N-dimethylaniline monooxygenase activity"/>
    <property type="evidence" value="ECO:0007669"/>
    <property type="project" value="InterPro"/>
</dbReference>
<evidence type="ECO:0000256" key="3">
    <source>
        <dbReference type="ARBA" id="ARBA00023002"/>
    </source>
</evidence>
<accession>A0A6J6U318</accession>
<proteinExistence type="predicted"/>
<keyword evidence="2" id="KW-0274">FAD</keyword>
<dbReference type="GO" id="GO:0050660">
    <property type="term" value="F:flavin adenine dinucleotide binding"/>
    <property type="evidence" value="ECO:0007669"/>
    <property type="project" value="InterPro"/>
</dbReference>
<keyword evidence="1" id="KW-0285">Flavoprotein</keyword>
<evidence type="ECO:0000313" key="4">
    <source>
        <dbReference type="EMBL" id="CAB4753705.1"/>
    </source>
</evidence>
<dbReference type="PANTHER" id="PTHR42877">
    <property type="entry name" value="L-ORNITHINE N(5)-MONOOXYGENASE-RELATED"/>
    <property type="match status" value="1"/>
</dbReference>
<dbReference type="Pfam" id="PF00743">
    <property type="entry name" value="FMO-like"/>
    <property type="match status" value="1"/>
</dbReference>
<dbReference type="EMBL" id="CAEZYR010000074">
    <property type="protein sequence ID" value="CAB4753705.1"/>
    <property type="molecule type" value="Genomic_DNA"/>
</dbReference>
<reference evidence="4" key="1">
    <citation type="submission" date="2020-05" db="EMBL/GenBank/DDBJ databases">
        <authorList>
            <person name="Chiriac C."/>
            <person name="Salcher M."/>
            <person name="Ghai R."/>
            <person name="Kavagutti S V."/>
        </authorList>
    </citation>
    <scope>NUCLEOTIDE SEQUENCE</scope>
</reference>
<sequence>MSIDYSTVLSYRPAHPLRVDRGVSVSTPRDRRVHVAVIGAGPGGLCMGKRLLDEGIDDFVLLEKSAGVGGTWNLNRYPGCECDVQSALYSFSFEVKPDWSKPYGTQPEILAYMQHVAEQYGVLPHVRFGNGVHRAVWDEASATWTLTLDDGATLTADIVVSAIGMFNDLSWPEIDGLRDFAGPMFHSAQWDWDHDLTGERVAVIGSAASAVQFIPEIRKQAGMVHLFQRTANWVTPKVDTPYSEEQLEAFRKDPTPILQFRREVEDSMNKGMTFTNAEKLALAVTAVNKSLDQVVDPAVRDKLRPQHPYGCKRPLMSNAYYPAFNEPNLELVTEHIARITPTSVITDDGHEREVDAIIVSTGFAATKYLSAIDVVGRSGQHIDDAWNDGATAYLGITTAGFPNLFMLYGPNTNNGSILTMIEYQVEHVVGHVRRIRDEHLAWVDVRPEPMARYNDEVQQAIANVPVWNADCNGYYRSPSGRIVTQWPFSMLEFGERTAAIDPADFEVAVR</sequence>
<evidence type="ECO:0000256" key="2">
    <source>
        <dbReference type="ARBA" id="ARBA00022827"/>
    </source>
</evidence>
<dbReference type="SUPFAM" id="SSF51905">
    <property type="entry name" value="FAD/NAD(P)-binding domain"/>
    <property type="match status" value="3"/>
</dbReference>
<dbReference type="InterPro" id="IPR036188">
    <property type="entry name" value="FAD/NAD-bd_sf"/>
</dbReference>
<evidence type="ECO:0000256" key="1">
    <source>
        <dbReference type="ARBA" id="ARBA00022630"/>
    </source>
</evidence>
<keyword evidence="3" id="KW-0560">Oxidoreductase</keyword>
<dbReference type="GO" id="GO:0050661">
    <property type="term" value="F:NADP binding"/>
    <property type="evidence" value="ECO:0007669"/>
    <property type="project" value="InterPro"/>
</dbReference>
<protein>
    <submittedName>
        <fullName evidence="4">Unannotated protein</fullName>
    </submittedName>
</protein>
<name>A0A6J6U318_9ZZZZ</name>
<dbReference type="PANTHER" id="PTHR42877:SF4">
    <property type="entry name" value="FAD_NAD(P)-BINDING DOMAIN-CONTAINING PROTEIN-RELATED"/>
    <property type="match status" value="1"/>
</dbReference>